<dbReference type="NCBIfam" id="TIGR00090">
    <property type="entry name" value="rsfS_iojap_ybeB"/>
    <property type="match status" value="1"/>
</dbReference>
<reference evidence="4" key="1">
    <citation type="submission" date="2016-12" db="EMBL/GenBank/DDBJ databases">
        <authorList>
            <person name="Meng X."/>
        </authorList>
    </citation>
    <scope>NUCLEOTIDE SEQUENCE [LARGE SCALE GENOMIC DNA]</scope>
    <source>
        <strain evidence="4">DSM 19116</strain>
    </source>
</reference>
<dbReference type="Pfam" id="PF02410">
    <property type="entry name" value="RsfS"/>
    <property type="match status" value="1"/>
</dbReference>
<gene>
    <name evidence="2" type="primary">rsfS</name>
    <name evidence="3" type="ORF">BSZ39_03050</name>
</gene>
<evidence type="ECO:0000313" key="4">
    <source>
        <dbReference type="Proteomes" id="UP000185628"/>
    </source>
</evidence>
<organism evidence="3 4">
    <name type="scientific">Bowdeniella nasicola</name>
    <dbReference type="NCBI Taxonomy" id="208480"/>
    <lineage>
        <taxon>Bacteria</taxon>
        <taxon>Bacillati</taxon>
        <taxon>Actinomycetota</taxon>
        <taxon>Actinomycetes</taxon>
        <taxon>Actinomycetales</taxon>
        <taxon>Actinomycetaceae</taxon>
        <taxon>Bowdeniella</taxon>
    </lineage>
</organism>
<dbReference type="RefSeq" id="WP_073715920.1">
    <property type="nucleotide sequence ID" value="NZ_MQVR01000010.1"/>
</dbReference>
<protein>
    <recommendedName>
        <fullName evidence="2">Ribosomal silencing factor RsfS</fullName>
    </recommendedName>
</protein>
<dbReference type="GO" id="GO:0043023">
    <property type="term" value="F:ribosomal large subunit binding"/>
    <property type="evidence" value="ECO:0007669"/>
    <property type="project" value="TreeGrafter"/>
</dbReference>
<dbReference type="PANTHER" id="PTHR21043">
    <property type="entry name" value="IOJAP SUPERFAMILY ORTHOLOG"/>
    <property type="match status" value="1"/>
</dbReference>
<keyword evidence="4" id="KW-1185">Reference proteome</keyword>
<comment type="subunit">
    <text evidence="2">Interacts with ribosomal protein uL14 (rplN).</text>
</comment>
<dbReference type="InterPro" id="IPR004394">
    <property type="entry name" value="Iojap/RsfS/C7orf30"/>
</dbReference>
<comment type="subcellular location">
    <subcellularLocation>
        <location evidence="2">Cytoplasm</location>
    </subcellularLocation>
</comment>
<name>A0A1Q5Q4C2_9ACTO</name>
<dbReference type="EMBL" id="MQVR01000010">
    <property type="protein sequence ID" value="OKL54678.1"/>
    <property type="molecule type" value="Genomic_DNA"/>
</dbReference>
<dbReference type="GO" id="GO:0005737">
    <property type="term" value="C:cytoplasm"/>
    <property type="evidence" value="ECO:0007669"/>
    <property type="project" value="UniProtKB-SubCell"/>
</dbReference>
<keyword evidence="2" id="KW-0678">Repressor</keyword>
<sequence>MPAPQESRDLAVIAATAAASKQASTLVALDVSERLALTDVFVIATGSNERQVQAIVDEVQLKMKEAGAPVQRMEGYQNARWVLADFGAIVVHVQHAEERDFYALERLWHDCPIVPLPDEARGIVEENEA</sequence>
<dbReference type="PANTHER" id="PTHR21043:SF0">
    <property type="entry name" value="MITOCHONDRIAL ASSEMBLY OF RIBOSOMAL LARGE SUBUNIT PROTEIN 1"/>
    <property type="match status" value="1"/>
</dbReference>
<dbReference type="Proteomes" id="UP000185628">
    <property type="component" value="Unassembled WGS sequence"/>
</dbReference>
<comment type="similarity">
    <text evidence="1 2">Belongs to the Iojap/RsfS family.</text>
</comment>
<dbReference type="HAMAP" id="MF_01477">
    <property type="entry name" value="Iojap_RsfS"/>
    <property type="match status" value="1"/>
</dbReference>
<dbReference type="Gene3D" id="3.30.460.10">
    <property type="entry name" value="Beta Polymerase, domain 2"/>
    <property type="match status" value="1"/>
</dbReference>
<dbReference type="OrthoDB" id="9793681at2"/>
<evidence type="ECO:0000256" key="1">
    <source>
        <dbReference type="ARBA" id="ARBA00010574"/>
    </source>
</evidence>
<keyword evidence="2" id="KW-0810">Translation regulation</keyword>
<dbReference type="AlphaFoldDB" id="A0A1Q5Q4C2"/>
<accession>A0A1Q5Q4C2</accession>
<proteinExistence type="inferred from homology"/>
<dbReference type="GO" id="GO:0017148">
    <property type="term" value="P:negative regulation of translation"/>
    <property type="evidence" value="ECO:0007669"/>
    <property type="project" value="UniProtKB-UniRule"/>
</dbReference>
<dbReference type="GO" id="GO:0090071">
    <property type="term" value="P:negative regulation of ribosome biogenesis"/>
    <property type="evidence" value="ECO:0007669"/>
    <property type="project" value="UniProtKB-UniRule"/>
</dbReference>
<evidence type="ECO:0000256" key="2">
    <source>
        <dbReference type="HAMAP-Rule" id="MF_01477"/>
    </source>
</evidence>
<dbReference type="SUPFAM" id="SSF81301">
    <property type="entry name" value="Nucleotidyltransferase"/>
    <property type="match status" value="1"/>
</dbReference>
<dbReference type="GO" id="GO:0042256">
    <property type="term" value="P:cytosolic ribosome assembly"/>
    <property type="evidence" value="ECO:0007669"/>
    <property type="project" value="UniProtKB-UniRule"/>
</dbReference>
<comment type="function">
    <text evidence="2">Functions as a ribosomal silencing factor. Interacts with ribosomal protein uL14 (rplN), blocking formation of intersubunit bridge B8. Prevents association of the 30S and 50S ribosomal subunits and the formation of functional ribosomes, thus repressing translation.</text>
</comment>
<keyword evidence="2" id="KW-0963">Cytoplasm</keyword>
<evidence type="ECO:0000313" key="3">
    <source>
        <dbReference type="EMBL" id="OKL54678.1"/>
    </source>
</evidence>
<dbReference type="InterPro" id="IPR043519">
    <property type="entry name" value="NT_sf"/>
</dbReference>
<comment type="caution">
    <text evidence="3">The sequence shown here is derived from an EMBL/GenBank/DDBJ whole genome shotgun (WGS) entry which is preliminary data.</text>
</comment>